<comment type="caution">
    <text evidence="1">The sequence shown here is derived from an EMBL/GenBank/DDBJ whole genome shotgun (WGS) entry which is preliminary data.</text>
</comment>
<name>A0A952FF83_9PROT</name>
<evidence type="ECO:0008006" key="3">
    <source>
        <dbReference type="Google" id="ProtNLM"/>
    </source>
</evidence>
<dbReference type="InterPro" id="IPR043129">
    <property type="entry name" value="ATPase_NBD"/>
</dbReference>
<evidence type="ECO:0000313" key="2">
    <source>
        <dbReference type="Proteomes" id="UP000700706"/>
    </source>
</evidence>
<dbReference type="SUPFAM" id="SSF53067">
    <property type="entry name" value="Actin-like ATPase domain"/>
    <property type="match status" value="1"/>
</dbReference>
<accession>A0A952FF83</accession>
<dbReference type="AlphaFoldDB" id="A0A952FF83"/>
<proteinExistence type="predicted"/>
<dbReference type="EMBL" id="JAEKLZ010000023">
    <property type="protein sequence ID" value="MBW8723648.1"/>
    <property type="molecule type" value="Genomic_DNA"/>
</dbReference>
<gene>
    <name evidence="1" type="ORF">JF625_00630</name>
</gene>
<sequence length="94" mass="10168">MRGILAAAANAPVRLVKREEVGAAGAAMVAALSLGILPDIDAACARWVTPLLAEAEAPDPDLVAQYDRLFPQYRASYRSLRPVWHALEDLRTRG</sequence>
<organism evidence="1 2">
    <name type="scientific">Inquilinus limosus</name>
    <dbReference type="NCBI Taxonomy" id="171674"/>
    <lineage>
        <taxon>Bacteria</taxon>
        <taxon>Pseudomonadati</taxon>
        <taxon>Pseudomonadota</taxon>
        <taxon>Alphaproteobacteria</taxon>
        <taxon>Rhodospirillales</taxon>
        <taxon>Rhodospirillaceae</taxon>
        <taxon>Inquilinus</taxon>
    </lineage>
</organism>
<dbReference type="Gene3D" id="3.30.420.40">
    <property type="match status" value="1"/>
</dbReference>
<protein>
    <recommendedName>
        <fullName evidence="3">Carbohydrate kinase FGGY C-terminal domain-containing protein</fullName>
    </recommendedName>
</protein>
<evidence type="ECO:0000313" key="1">
    <source>
        <dbReference type="EMBL" id="MBW8723648.1"/>
    </source>
</evidence>
<reference evidence="1" key="1">
    <citation type="submission" date="2020-06" db="EMBL/GenBank/DDBJ databases">
        <title>Stable isotope informed genome-resolved metagenomics uncovers potential trophic interactions in rhizosphere soil.</title>
        <authorList>
            <person name="Starr E.P."/>
            <person name="Shi S."/>
            <person name="Blazewicz S.J."/>
            <person name="Koch B.J."/>
            <person name="Probst A.J."/>
            <person name="Hungate B.A."/>
            <person name="Pett-Ridge J."/>
            <person name="Firestone M.K."/>
            <person name="Banfield J.F."/>
        </authorList>
    </citation>
    <scope>NUCLEOTIDE SEQUENCE</scope>
    <source>
        <strain evidence="1">YM_69_17</strain>
    </source>
</reference>
<dbReference type="Proteomes" id="UP000700706">
    <property type="component" value="Unassembled WGS sequence"/>
</dbReference>